<sequence length="103" mass="10787">MAISTDYPRPIIVNGYQCRNCDDVAEAKKFIDPAHPDAALSGTDARQDNLVTDIQNSKSGIEPRPNAVSFGGTLSQREGDSGRGAVSAPNPPSGLGLVFDKSA</sequence>
<evidence type="ECO:0008006" key="4">
    <source>
        <dbReference type="Google" id="ProtNLM"/>
    </source>
</evidence>
<reference evidence="2 3" key="1">
    <citation type="submission" date="2023-02" db="EMBL/GenBank/DDBJ databases">
        <title>Devosia chondri sp. nov., isolated from the phycosphere of marine algae.</title>
        <authorList>
            <person name="Kim J.M."/>
            <person name="Lee J.K."/>
            <person name="Choi B.J."/>
            <person name="Bayburt H."/>
            <person name="Jeon C.O."/>
        </authorList>
    </citation>
    <scope>NUCLEOTIDE SEQUENCE [LARGE SCALE GENOMIC DNA]</scope>
    <source>
        <strain evidence="2 3">G2-5</strain>
    </source>
</reference>
<evidence type="ECO:0000256" key="1">
    <source>
        <dbReference type="SAM" id="MobiDB-lite"/>
    </source>
</evidence>
<feature type="region of interest" description="Disordered" evidence="1">
    <location>
        <begin position="56"/>
        <end position="103"/>
    </location>
</feature>
<proteinExistence type="predicted"/>
<keyword evidence="3" id="KW-1185">Reference proteome</keyword>
<organism evidence="2 3">
    <name type="scientific">Devosia rhodophyticola</name>
    <dbReference type="NCBI Taxonomy" id="3026423"/>
    <lineage>
        <taxon>Bacteria</taxon>
        <taxon>Pseudomonadati</taxon>
        <taxon>Pseudomonadota</taxon>
        <taxon>Alphaproteobacteria</taxon>
        <taxon>Hyphomicrobiales</taxon>
        <taxon>Devosiaceae</taxon>
        <taxon>Devosia</taxon>
    </lineage>
</organism>
<dbReference type="Proteomes" id="UP001222118">
    <property type="component" value="Chromosome"/>
</dbReference>
<evidence type="ECO:0000313" key="3">
    <source>
        <dbReference type="Proteomes" id="UP001222118"/>
    </source>
</evidence>
<dbReference type="RefSeq" id="WP_282210677.1">
    <property type="nucleotide sequence ID" value="NZ_CP118247.1"/>
</dbReference>
<name>A0ABY7YVN0_9HYPH</name>
<dbReference type="EMBL" id="CP118247">
    <property type="protein sequence ID" value="WDR05158.1"/>
    <property type="molecule type" value="Genomic_DNA"/>
</dbReference>
<protein>
    <recommendedName>
        <fullName evidence="4">Glutaredoxin</fullName>
    </recommendedName>
</protein>
<gene>
    <name evidence="2" type="ORF">PSQ90_12775</name>
</gene>
<evidence type="ECO:0000313" key="2">
    <source>
        <dbReference type="EMBL" id="WDR05158.1"/>
    </source>
</evidence>
<accession>A0ABY7YVN0</accession>